<feature type="domain" description="Glycosyltransferase 2-like" evidence="2">
    <location>
        <begin position="849"/>
        <end position="963"/>
    </location>
</feature>
<keyword evidence="3" id="KW-0808">Transferase</keyword>
<dbReference type="PANTHER" id="PTHR41244">
    <property type="entry name" value="RHAMNAN SYNTHESIS F"/>
    <property type="match status" value="1"/>
</dbReference>
<evidence type="ECO:0000313" key="3">
    <source>
        <dbReference type="EMBL" id="RDZ27122.1"/>
    </source>
</evidence>
<accession>A0A371JZS8</accession>
<dbReference type="GO" id="GO:0016757">
    <property type="term" value="F:glycosyltransferase activity"/>
    <property type="evidence" value="ECO:0007669"/>
    <property type="project" value="InterPro"/>
</dbReference>
<dbReference type="RefSeq" id="WP_115859499.1">
    <property type="nucleotide sequence ID" value="NZ_QTSU01000002.1"/>
</dbReference>
<evidence type="ECO:0000313" key="4">
    <source>
        <dbReference type="Proteomes" id="UP000264492"/>
    </source>
</evidence>
<protein>
    <submittedName>
        <fullName evidence="3">Glycosyltransferase</fullName>
    </submittedName>
</protein>
<keyword evidence="4" id="KW-1185">Reference proteome</keyword>
<evidence type="ECO:0000259" key="2">
    <source>
        <dbReference type="Pfam" id="PF00535"/>
    </source>
</evidence>
<dbReference type="Pfam" id="PF00535">
    <property type="entry name" value="Glycos_transf_2"/>
    <property type="match status" value="1"/>
</dbReference>
<dbReference type="Gene3D" id="3.90.550.10">
    <property type="entry name" value="Spore Coat Polysaccharide Biosynthesis Protein SpsA, Chain A"/>
    <property type="match status" value="1"/>
</dbReference>
<dbReference type="SUPFAM" id="SSF53448">
    <property type="entry name" value="Nucleotide-diphospho-sugar transferases"/>
    <property type="match status" value="1"/>
</dbReference>
<comment type="caution">
    <text evidence="3">The sequence shown here is derived from an EMBL/GenBank/DDBJ whole genome shotgun (WGS) entry which is preliminary data.</text>
</comment>
<dbReference type="Pfam" id="PF14307">
    <property type="entry name" value="Glyco_tran_WbsX"/>
    <property type="match status" value="1"/>
</dbReference>
<dbReference type="Gene3D" id="3.40.50.2000">
    <property type="entry name" value="Glycogen Phosphorylase B"/>
    <property type="match status" value="2"/>
</dbReference>
<dbReference type="EMBL" id="QTSU01000002">
    <property type="protein sequence ID" value="RDZ27122.1"/>
    <property type="molecule type" value="Genomic_DNA"/>
</dbReference>
<evidence type="ECO:0000259" key="1">
    <source>
        <dbReference type="Pfam" id="PF00534"/>
    </source>
</evidence>
<reference evidence="3 4" key="1">
    <citation type="submission" date="2018-08" db="EMBL/GenBank/DDBJ databases">
        <title>Lysobacter sp. zong2l5, whole genome shotgun sequence.</title>
        <authorList>
            <person name="Zhang X."/>
            <person name="Feng G."/>
            <person name="Zhu H."/>
        </authorList>
    </citation>
    <scope>NUCLEOTIDE SEQUENCE [LARGE SCALE GENOMIC DNA]</scope>
    <source>
        <strain evidence="4">zong2l5</strain>
    </source>
</reference>
<dbReference type="PANTHER" id="PTHR41244:SF1">
    <property type="entry name" value="GLYCOSYLTRANSFERASE"/>
    <property type="match status" value="1"/>
</dbReference>
<dbReference type="SUPFAM" id="SSF53756">
    <property type="entry name" value="UDP-Glycosyltransferase/glycogen phosphorylase"/>
    <property type="match status" value="1"/>
</dbReference>
<gene>
    <name evidence="3" type="ORF">DX914_12735</name>
</gene>
<organism evidence="3 4">
    <name type="scientific">Lysobacter silvisoli</name>
    <dbReference type="NCBI Taxonomy" id="2293254"/>
    <lineage>
        <taxon>Bacteria</taxon>
        <taxon>Pseudomonadati</taxon>
        <taxon>Pseudomonadota</taxon>
        <taxon>Gammaproteobacteria</taxon>
        <taxon>Lysobacterales</taxon>
        <taxon>Lysobacteraceae</taxon>
        <taxon>Lysobacter</taxon>
    </lineage>
</organism>
<dbReference type="OrthoDB" id="9816424at2"/>
<dbReference type="InterPro" id="IPR029044">
    <property type="entry name" value="Nucleotide-diphossugar_trans"/>
</dbReference>
<dbReference type="CDD" id="cd11579">
    <property type="entry name" value="Glyco_tran_WbsX"/>
    <property type="match status" value="1"/>
</dbReference>
<dbReference type="CDD" id="cd03801">
    <property type="entry name" value="GT4_PimA-like"/>
    <property type="match status" value="1"/>
</dbReference>
<dbReference type="Gene3D" id="3.20.20.80">
    <property type="entry name" value="Glycosidases"/>
    <property type="match status" value="1"/>
</dbReference>
<dbReference type="Pfam" id="PF00534">
    <property type="entry name" value="Glycos_transf_1"/>
    <property type="match status" value="1"/>
</dbReference>
<name>A0A371JZS8_9GAMM</name>
<dbReference type="AlphaFoldDB" id="A0A371JZS8"/>
<dbReference type="InterPro" id="IPR032719">
    <property type="entry name" value="WbsX"/>
</dbReference>
<dbReference type="Proteomes" id="UP000264492">
    <property type="component" value="Unassembled WGS sequence"/>
</dbReference>
<dbReference type="InterPro" id="IPR001296">
    <property type="entry name" value="Glyco_trans_1"/>
</dbReference>
<proteinExistence type="predicted"/>
<feature type="domain" description="Glycosyl transferase family 1" evidence="1">
    <location>
        <begin position="656"/>
        <end position="820"/>
    </location>
</feature>
<sequence length="1131" mass="126027">MGKLRSWIGRSLQATYRGLPFDWEQRLAVKDWLFRNFRFVFGKTNAYQRWQDYGGGLPRRPAALAAPVPATMHAIAPVTAAVPTPSPKTAAVLARHVEELRAHSATAPGPDYVPMPAALTAPAQLAAKAIAFYLPQFHPIAENDEWWGRGFTEWTNVSKALPQFVGHHQPHLPGELGYYDLRVVDVMRRQAELAKLYGLHGFCFHHYWFSGRRLLERPLDQLIANPDIDLPFCLCWANENWTRRWDGHDEDILLGQDYSHDNDLNFIRDALPYLRDARYIRIDGRPLLIVYRPSLLPDCKQTLQVWRDYCREQGLGEIFLAMVQFDLDDPVPMGFDAALEFPPHKLGRGLRSINHTLDIVNPGYTGHVLDYNELADRGKHWPVPKYPLFKGVVPRWDNEARKPGKGYSFAHSTPARYREWLEHAVAYSREHPVCGESVVFINAWNEWAEGAHLEPDRRYGYGYLQATRDALAGDTARRKVLVVSHDAHPHGAQYLALNLVRELVRDVGVEVEVLLQGGGRLEGDFAALAKVHKPYETGEDVAALATSLYRQGFGLAIANTAVAGRVVQPLRAAGMRIVALVHELPGVIRQYGLEEAVRAIARDADRIVVASQAVSDGLAEFVDRAAMRAELVTRPQGLFTRSRYRGLDDMGEARHRLRARLDLPERAKIALTVGYADLRKGVDLLAEAAVLACARDPDLHVVWVGHRDVDLERRIDAILERGGCASRFHFMGLDFDTDDYYAGADVYALASREDPFPSVVLESLSVGTPVVAFAGTGGGADLVAHTGGLVVPAFDVDAYADALLRVAGDRALRARLGAAGAALIDAEYSFRGYAMDLLALGGNGLPRVSVVVPNYNYAHYMAERLASIAEQNLPVYEIIVLDDCSSDDSLAELQRLRSRIRPEPRVVPAERNSGSVFRQWLKGVELARGDYVWIAEADDLSKPEFLERLSQLLHSHPDAVMAYSQSEQIDEYGQVLAPDYLGYTDELSTTRWLENYVASGADEVGAGLAVKNTVPNVSAALFRREPLLRVLREHIDEIAGYRIAGDWLVYLRLLQHGKLAFEASACNRHRRHASSVTLGSAARLHYDEVARVQSAARALFPVDARTRAAAEAYARSLRAHFGLPEHDLETS</sequence>
<dbReference type="InterPro" id="IPR001173">
    <property type="entry name" value="Glyco_trans_2-like"/>
</dbReference>